<protein>
    <recommendedName>
        <fullName evidence="4">PilZ domain-containing protein</fullName>
    </recommendedName>
</protein>
<sequence>MWKWFARSDERSPTESTSPPKAQRPADSPLEHTRTATAATISPGAQPGRQYSRASLRERRESPRYTAVKEDLWLGWWAEEEFIIVDAELVNISERGVQISSATAPVQGQVVWMRLGGTSTQSSLSALVLESRWVALRRRYVIRLEFRELCRSDFYNTAVFGD</sequence>
<dbReference type="AlphaFoldDB" id="L0DBW3"/>
<dbReference type="HOGENOM" id="CLU_1634265_0_0_0"/>
<accession>L0DBW3</accession>
<keyword evidence="3" id="KW-1185">Reference proteome</keyword>
<evidence type="ECO:0000313" key="2">
    <source>
        <dbReference type="EMBL" id="AGA26156.1"/>
    </source>
</evidence>
<feature type="compositionally biased region" description="Basic and acidic residues" evidence="1">
    <location>
        <begin position="1"/>
        <end position="13"/>
    </location>
</feature>
<name>L0DBW3_SINAD</name>
<gene>
    <name evidence="2" type="ordered locus">Sinac_1785</name>
</gene>
<evidence type="ECO:0000256" key="1">
    <source>
        <dbReference type="SAM" id="MobiDB-lite"/>
    </source>
</evidence>
<evidence type="ECO:0000313" key="3">
    <source>
        <dbReference type="Proteomes" id="UP000010798"/>
    </source>
</evidence>
<proteinExistence type="predicted"/>
<dbReference type="Proteomes" id="UP000010798">
    <property type="component" value="Chromosome"/>
</dbReference>
<dbReference type="OrthoDB" id="285682at2"/>
<dbReference type="EMBL" id="CP003364">
    <property type="protein sequence ID" value="AGA26156.1"/>
    <property type="molecule type" value="Genomic_DNA"/>
</dbReference>
<organism evidence="2 3">
    <name type="scientific">Singulisphaera acidiphila (strain ATCC BAA-1392 / DSM 18658 / VKM B-2454 / MOB10)</name>
    <dbReference type="NCBI Taxonomy" id="886293"/>
    <lineage>
        <taxon>Bacteria</taxon>
        <taxon>Pseudomonadati</taxon>
        <taxon>Planctomycetota</taxon>
        <taxon>Planctomycetia</taxon>
        <taxon>Isosphaerales</taxon>
        <taxon>Isosphaeraceae</taxon>
        <taxon>Singulisphaera</taxon>
    </lineage>
</organism>
<reference evidence="2 3" key="1">
    <citation type="submission" date="2012-02" db="EMBL/GenBank/DDBJ databases">
        <title>Complete sequence of chromosome of Singulisphaera acidiphila DSM 18658.</title>
        <authorList>
            <consortium name="US DOE Joint Genome Institute (JGI-PGF)"/>
            <person name="Lucas S."/>
            <person name="Copeland A."/>
            <person name="Lapidus A."/>
            <person name="Glavina del Rio T."/>
            <person name="Dalin E."/>
            <person name="Tice H."/>
            <person name="Bruce D."/>
            <person name="Goodwin L."/>
            <person name="Pitluck S."/>
            <person name="Peters L."/>
            <person name="Ovchinnikova G."/>
            <person name="Chertkov O."/>
            <person name="Kyrpides N."/>
            <person name="Mavromatis K."/>
            <person name="Ivanova N."/>
            <person name="Brettin T."/>
            <person name="Detter J.C."/>
            <person name="Han C."/>
            <person name="Larimer F."/>
            <person name="Land M."/>
            <person name="Hauser L."/>
            <person name="Markowitz V."/>
            <person name="Cheng J.-F."/>
            <person name="Hugenholtz P."/>
            <person name="Woyke T."/>
            <person name="Wu D."/>
            <person name="Tindall B."/>
            <person name="Pomrenke H."/>
            <person name="Brambilla E."/>
            <person name="Klenk H.-P."/>
            <person name="Eisen J.A."/>
        </authorList>
    </citation>
    <scope>NUCLEOTIDE SEQUENCE [LARGE SCALE GENOMIC DNA]</scope>
    <source>
        <strain evidence="3">ATCC BAA-1392 / DSM 18658 / VKM B-2454 / MOB10</strain>
    </source>
</reference>
<dbReference type="RefSeq" id="WP_015245325.1">
    <property type="nucleotide sequence ID" value="NC_019892.1"/>
</dbReference>
<evidence type="ECO:0008006" key="4">
    <source>
        <dbReference type="Google" id="ProtNLM"/>
    </source>
</evidence>
<dbReference type="KEGG" id="saci:Sinac_1785"/>
<feature type="region of interest" description="Disordered" evidence="1">
    <location>
        <begin position="1"/>
        <end position="63"/>
    </location>
</feature>